<dbReference type="PIRSF" id="PIRSF003059">
    <property type="entry name" value="Sucrose_phosphorylase"/>
    <property type="match status" value="1"/>
</dbReference>
<dbReference type="SUPFAM" id="SSF51445">
    <property type="entry name" value="(Trans)glycosidases"/>
    <property type="match status" value="1"/>
</dbReference>
<dbReference type="PANTHER" id="PTHR10357">
    <property type="entry name" value="ALPHA-AMYLASE FAMILY MEMBER"/>
    <property type="match status" value="1"/>
</dbReference>
<feature type="binding site" evidence="3">
    <location>
        <begin position="222"/>
        <end position="224"/>
    </location>
    <ligand>
        <name>substrate</name>
    </ligand>
</feature>
<dbReference type="InterPro" id="IPR045857">
    <property type="entry name" value="O16G_dom_2"/>
</dbReference>
<feature type="domain" description="Glycosyl hydrolase family 13 catalytic" evidence="4">
    <location>
        <begin position="62"/>
        <end position="439"/>
    </location>
</feature>
<evidence type="ECO:0000256" key="1">
    <source>
        <dbReference type="ARBA" id="ARBA00022676"/>
    </source>
</evidence>
<dbReference type="InterPro" id="IPR017853">
    <property type="entry name" value="GH"/>
</dbReference>
<accession>A0A6L9EC51</accession>
<dbReference type="InterPro" id="IPR006047">
    <property type="entry name" value="GH13_cat_dom"/>
</dbReference>
<evidence type="ECO:0000259" key="4">
    <source>
        <dbReference type="SMART" id="SM00642"/>
    </source>
</evidence>
<keyword evidence="6" id="KW-1185">Reference proteome</keyword>
<evidence type="ECO:0000256" key="3">
    <source>
        <dbReference type="PIRSR" id="PIRSR003059-2"/>
    </source>
</evidence>
<proteinExistence type="predicted"/>
<keyword evidence="2" id="KW-0808">Transferase</keyword>
<dbReference type="Gene3D" id="3.90.400.10">
    <property type="entry name" value="Oligo-1,6-glucosidase, Domain 2"/>
    <property type="match status" value="1"/>
</dbReference>
<dbReference type="Pfam" id="PF00128">
    <property type="entry name" value="Alpha-amylase"/>
    <property type="match status" value="1"/>
</dbReference>
<dbReference type="AlphaFoldDB" id="A0A6L9EC51"/>
<reference evidence="5 6" key="1">
    <citation type="submission" date="2020-01" db="EMBL/GenBank/DDBJ databases">
        <title>Bacteria diversity of Porities sp.</title>
        <authorList>
            <person name="Wang G."/>
        </authorList>
    </citation>
    <scope>NUCLEOTIDE SEQUENCE [LARGE SCALE GENOMIC DNA]</scope>
    <source>
        <strain evidence="5 6">R33</strain>
    </source>
</reference>
<dbReference type="InterPro" id="IPR033746">
    <property type="entry name" value="GGa_phosphorylase"/>
</dbReference>
<feature type="binding site" evidence="3">
    <location>
        <position position="129"/>
    </location>
    <ligand>
        <name>substrate</name>
    </ligand>
</feature>
<sequence>MKELIERLYPDQLDSVLEGISRLLDKYGFRAAEDGRYRGLTHKDAILITYGDAIQQEGENPLYTLKRFSSRYLKGRINTVHLLPCFPYTSDDGFSVTDYYQIDPGLGNWKDIEALKRHFDLMFDAVVNHISQGSDWFQGFLKGEEAYRDYFIEADPDEDHSQVVRPRALPLLHEFDKQGEAVHIWTTFSRDQVDLNYANYKVFLHVLDVLLFYVSQGARFIRLDAIAFLWKKAGTSCIHLEETHLVIQAYREVLDSIEGETFLITETNVPHKENISYFGNGTNEAHMVYNFTLPPLLALAIHKQDPADLINWAGSLDLPGDKVCFFNFTASHDGVGVRPLQGIVPQEEINFLAEKAIAHGGFVSYKDNGDGTRSPYELNCNYMDLLTHATEPLDLRVRRFLLSQSVMLCMPGVPGVYYHSLLGSENDRDAALDSRINRRINRAKLQFDELEQELQGNDTVRVKVFEQYSKMLEKRTEEPLFHPAAGANYSQSGNVLCIERTDGDNVLYGLHNFSDQAVALQNKAAAVRDLLNEVDISENDWNLEPFGFLWLKKL</sequence>
<dbReference type="CDD" id="cd11356">
    <property type="entry name" value="AmyAc_Sucrose_phosphorylase-like_1"/>
    <property type="match status" value="1"/>
</dbReference>
<comment type="caution">
    <text evidence="5">The sequence shown here is derived from an EMBL/GenBank/DDBJ whole genome shotgun (WGS) entry which is preliminary data.</text>
</comment>
<protein>
    <submittedName>
        <fullName evidence="5">Sugar phosphorylase</fullName>
    </submittedName>
</protein>
<dbReference type="GO" id="GO:0016757">
    <property type="term" value="F:glycosyltransferase activity"/>
    <property type="evidence" value="ECO:0007669"/>
    <property type="project" value="UniProtKB-KW"/>
</dbReference>
<feature type="binding site" evidence="3">
    <location>
        <position position="91"/>
    </location>
    <ligand>
        <name>substrate</name>
    </ligand>
</feature>
<dbReference type="EMBL" id="WXYO01000003">
    <property type="protein sequence ID" value="NAS11989.1"/>
    <property type="molecule type" value="Genomic_DNA"/>
</dbReference>
<keyword evidence="1" id="KW-0328">Glycosyltransferase</keyword>
<dbReference type="PANTHER" id="PTHR10357:SF214">
    <property type="entry name" value="GLUCOSYLGLYCERATE PHOSPHORYLASE"/>
    <property type="match status" value="1"/>
</dbReference>
<dbReference type="RefSeq" id="WP_161435018.1">
    <property type="nucleotide sequence ID" value="NZ_WXYO01000003.1"/>
</dbReference>
<evidence type="ECO:0000313" key="5">
    <source>
        <dbReference type="EMBL" id="NAS11989.1"/>
    </source>
</evidence>
<dbReference type="GO" id="GO:0005975">
    <property type="term" value="P:carbohydrate metabolic process"/>
    <property type="evidence" value="ECO:0007669"/>
    <property type="project" value="InterPro"/>
</dbReference>
<dbReference type="Gene3D" id="3.20.20.80">
    <property type="entry name" value="Glycosidases"/>
    <property type="match status" value="1"/>
</dbReference>
<dbReference type="SMART" id="SM00642">
    <property type="entry name" value="Aamy"/>
    <property type="match status" value="1"/>
</dbReference>
<gene>
    <name evidence="5" type="ORF">GTQ38_08260</name>
</gene>
<dbReference type="InterPro" id="IPR016377">
    <property type="entry name" value="Sucrose_GGa_phosphorylase-rel"/>
</dbReference>
<name>A0A6L9EC51_9FLAO</name>
<feature type="binding site" evidence="3">
    <location>
        <position position="438"/>
    </location>
    <ligand>
        <name>substrate</name>
    </ligand>
</feature>
<evidence type="ECO:0000313" key="6">
    <source>
        <dbReference type="Proteomes" id="UP000475249"/>
    </source>
</evidence>
<feature type="binding site" evidence="3">
    <location>
        <begin position="332"/>
        <end position="333"/>
    </location>
    <ligand>
        <name>substrate</name>
    </ligand>
</feature>
<evidence type="ECO:0000256" key="2">
    <source>
        <dbReference type="ARBA" id="ARBA00022679"/>
    </source>
</evidence>
<dbReference type="Proteomes" id="UP000475249">
    <property type="component" value="Unassembled WGS sequence"/>
</dbReference>
<organism evidence="5 6">
    <name type="scientific">Poritiphilus flavus</name>
    <dbReference type="NCBI Taxonomy" id="2697053"/>
    <lineage>
        <taxon>Bacteria</taxon>
        <taxon>Pseudomonadati</taxon>
        <taxon>Bacteroidota</taxon>
        <taxon>Flavobacteriia</taxon>
        <taxon>Flavobacteriales</taxon>
        <taxon>Flavobacteriaceae</taxon>
        <taxon>Poritiphilus</taxon>
    </lineage>
</organism>